<dbReference type="NCBIfam" id="NF006089">
    <property type="entry name" value="PRK08241.1"/>
    <property type="match status" value="1"/>
</dbReference>
<sequence>MTATVDDVVAVADSHRSELLAYCYRMTGSLHDAEDLVQEIQVRAWKAAESYDPQRASLRTWLYRIATNVCLTALKSAERRALPVDLSQPNPVVGADPLPRHHELPWLEPFPDALLGEGDPAAVVAVRESVRLAFVAALQHLPPLQRAVLILRDVLALRANEVAGLLDTSTAAVNSALQRAHAQLSGVDAGPAELTDAEQRDLLNRYVEAFESMDVDALKRILREDALLQMPPILAWFLGRDAVTAFLARVFGRGEAFRLLPTRANDRPALAAYVRRDGGVFEAANLHVLTLDTGGVARMDIFHDPDLFRVFGLPDRL</sequence>
<reference evidence="10 11" key="1">
    <citation type="submission" date="2019-12" db="EMBL/GenBank/DDBJ databases">
        <title>Nocardia sp. nov. ET3-3 isolated from soil.</title>
        <authorList>
            <person name="Kanchanasin P."/>
            <person name="Tanasupawat S."/>
            <person name="Yuki M."/>
            <person name="Kudo T."/>
        </authorList>
    </citation>
    <scope>NUCLEOTIDE SEQUENCE [LARGE SCALE GENOMIC DNA]</scope>
    <source>
        <strain evidence="10 11">ET3-3</strain>
    </source>
</reference>
<dbReference type="NCBIfam" id="TIGR02960">
    <property type="entry name" value="SigX5"/>
    <property type="match status" value="1"/>
</dbReference>
<keyword evidence="5" id="KW-0238">DNA-binding</keyword>
<proteinExistence type="inferred from homology"/>
<dbReference type="InterPro" id="IPR014305">
    <property type="entry name" value="RNA_pol_sigma-G_actinobac"/>
</dbReference>
<accession>A0A7K1V375</accession>
<dbReference type="Proteomes" id="UP000466794">
    <property type="component" value="Unassembled WGS sequence"/>
</dbReference>
<dbReference type="GO" id="GO:0003677">
    <property type="term" value="F:DNA binding"/>
    <property type="evidence" value="ECO:0007669"/>
    <property type="project" value="UniProtKB-KW"/>
</dbReference>
<dbReference type="Pfam" id="PF12680">
    <property type="entry name" value="SnoaL_2"/>
    <property type="match status" value="1"/>
</dbReference>
<dbReference type="InterPro" id="IPR013325">
    <property type="entry name" value="RNA_pol_sigma_r2"/>
</dbReference>
<dbReference type="InterPro" id="IPR007627">
    <property type="entry name" value="RNA_pol_sigma70_r2"/>
</dbReference>
<dbReference type="GO" id="GO:0016987">
    <property type="term" value="F:sigma factor activity"/>
    <property type="evidence" value="ECO:0007669"/>
    <property type="project" value="UniProtKB-KW"/>
</dbReference>
<dbReference type="PANTHER" id="PTHR30173:SF36">
    <property type="entry name" value="ECF RNA POLYMERASE SIGMA FACTOR SIGJ"/>
    <property type="match status" value="1"/>
</dbReference>
<organism evidence="10 11">
    <name type="scientific">Nocardia terrae</name>
    <dbReference type="NCBI Taxonomy" id="2675851"/>
    <lineage>
        <taxon>Bacteria</taxon>
        <taxon>Bacillati</taxon>
        <taxon>Actinomycetota</taxon>
        <taxon>Actinomycetes</taxon>
        <taxon>Mycobacteriales</taxon>
        <taxon>Nocardiaceae</taxon>
        <taxon>Nocardia</taxon>
    </lineage>
</organism>
<keyword evidence="6" id="KW-0804">Transcription</keyword>
<evidence type="ECO:0000256" key="4">
    <source>
        <dbReference type="ARBA" id="ARBA00023082"/>
    </source>
</evidence>
<dbReference type="InterPro" id="IPR037401">
    <property type="entry name" value="SnoaL-like"/>
</dbReference>
<name>A0A7K1V375_9NOCA</name>
<dbReference type="Pfam" id="PF04542">
    <property type="entry name" value="Sigma70_r2"/>
    <property type="match status" value="1"/>
</dbReference>
<dbReference type="InterPro" id="IPR052704">
    <property type="entry name" value="ECF_Sigma-70_Domain"/>
</dbReference>
<dbReference type="EMBL" id="WRPP01000006">
    <property type="protein sequence ID" value="MVU81090.1"/>
    <property type="molecule type" value="Genomic_DNA"/>
</dbReference>
<dbReference type="InterPro" id="IPR036388">
    <property type="entry name" value="WH-like_DNA-bd_sf"/>
</dbReference>
<dbReference type="AlphaFoldDB" id="A0A7K1V375"/>
<comment type="caution">
    <text evidence="10">The sequence shown here is derived from an EMBL/GenBank/DDBJ whole genome shotgun (WGS) entry which is preliminary data.</text>
</comment>
<dbReference type="Gene3D" id="1.10.10.10">
    <property type="entry name" value="Winged helix-like DNA-binding domain superfamily/Winged helix DNA-binding domain"/>
    <property type="match status" value="1"/>
</dbReference>
<protein>
    <submittedName>
        <fullName evidence="10">Sigma-70 family RNA polymerase sigma factor</fullName>
    </submittedName>
</protein>
<evidence type="ECO:0000259" key="9">
    <source>
        <dbReference type="Pfam" id="PF12680"/>
    </source>
</evidence>
<dbReference type="Gene3D" id="1.10.1740.10">
    <property type="match status" value="1"/>
</dbReference>
<feature type="domain" description="RNA polymerase sigma factor 70 region 4 type 2" evidence="8">
    <location>
        <begin position="132"/>
        <end position="182"/>
    </location>
</feature>
<dbReference type="InterPro" id="IPR032710">
    <property type="entry name" value="NTF2-like_dom_sf"/>
</dbReference>
<dbReference type="SUPFAM" id="SSF88659">
    <property type="entry name" value="Sigma3 and sigma4 domains of RNA polymerase sigma factors"/>
    <property type="match status" value="1"/>
</dbReference>
<keyword evidence="4" id="KW-0731">Sigma factor</keyword>
<keyword evidence="11" id="KW-1185">Reference proteome</keyword>
<feature type="domain" description="RNA polymerase sigma-70 region 2" evidence="7">
    <location>
        <begin position="13"/>
        <end position="79"/>
    </location>
</feature>
<dbReference type="SUPFAM" id="SSF88946">
    <property type="entry name" value="Sigma2 domain of RNA polymerase sigma factors"/>
    <property type="match status" value="1"/>
</dbReference>
<dbReference type="Gene3D" id="3.10.450.50">
    <property type="match status" value="1"/>
</dbReference>
<dbReference type="RefSeq" id="WP_157390736.1">
    <property type="nucleotide sequence ID" value="NZ_WRPP01000006.1"/>
</dbReference>
<dbReference type="InterPro" id="IPR013249">
    <property type="entry name" value="RNA_pol_sigma70_r4_t2"/>
</dbReference>
<comment type="subunit">
    <text evidence="2">Interacts transiently with the RNA polymerase catalytic core formed by RpoA, RpoB, RpoC and RpoZ (2 alpha, 1 beta, 1 beta' and 1 omega subunit) to form the RNA polymerase holoenzyme that can initiate transcription.</text>
</comment>
<dbReference type="PANTHER" id="PTHR30173">
    <property type="entry name" value="SIGMA 19 FACTOR"/>
    <property type="match status" value="1"/>
</dbReference>
<dbReference type="InterPro" id="IPR014284">
    <property type="entry name" value="RNA_pol_sigma-70_dom"/>
</dbReference>
<dbReference type="NCBIfam" id="TIGR02937">
    <property type="entry name" value="sigma70-ECF"/>
    <property type="match status" value="1"/>
</dbReference>
<gene>
    <name evidence="10" type="ORF">GPX89_28065</name>
</gene>
<evidence type="ECO:0000256" key="6">
    <source>
        <dbReference type="ARBA" id="ARBA00023163"/>
    </source>
</evidence>
<evidence type="ECO:0000259" key="8">
    <source>
        <dbReference type="Pfam" id="PF08281"/>
    </source>
</evidence>
<evidence type="ECO:0000313" key="10">
    <source>
        <dbReference type="EMBL" id="MVU81090.1"/>
    </source>
</evidence>
<evidence type="ECO:0000256" key="1">
    <source>
        <dbReference type="ARBA" id="ARBA00010641"/>
    </source>
</evidence>
<dbReference type="GO" id="GO:0006352">
    <property type="term" value="P:DNA-templated transcription initiation"/>
    <property type="evidence" value="ECO:0007669"/>
    <property type="project" value="InterPro"/>
</dbReference>
<comment type="similarity">
    <text evidence="1">Belongs to the sigma-70 factor family. ECF subfamily.</text>
</comment>
<dbReference type="SUPFAM" id="SSF54427">
    <property type="entry name" value="NTF2-like"/>
    <property type="match status" value="1"/>
</dbReference>
<evidence type="ECO:0000256" key="5">
    <source>
        <dbReference type="ARBA" id="ARBA00023125"/>
    </source>
</evidence>
<dbReference type="Pfam" id="PF08281">
    <property type="entry name" value="Sigma70_r4_2"/>
    <property type="match status" value="1"/>
</dbReference>
<evidence type="ECO:0000259" key="7">
    <source>
        <dbReference type="Pfam" id="PF04542"/>
    </source>
</evidence>
<dbReference type="InterPro" id="IPR013324">
    <property type="entry name" value="RNA_pol_sigma_r3/r4-like"/>
</dbReference>
<evidence type="ECO:0000256" key="2">
    <source>
        <dbReference type="ARBA" id="ARBA00011344"/>
    </source>
</evidence>
<keyword evidence="3" id="KW-0805">Transcription regulation</keyword>
<evidence type="ECO:0000313" key="11">
    <source>
        <dbReference type="Proteomes" id="UP000466794"/>
    </source>
</evidence>
<feature type="domain" description="SnoaL-like" evidence="9">
    <location>
        <begin position="204"/>
        <end position="298"/>
    </location>
</feature>
<evidence type="ECO:0000256" key="3">
    <source>
        <dbReference type="ARBA" id="ARBA00023015"/>
    </source>
</evidence>